<feature type="repeat" description="TPR" evidence="2">
    <location>
        <begin position="73"/>
        <end position="106"/>
    </location>
</feature>
<feature type="repeat" description="TPR" evidence="2">
    <location>
        <begin position="239"/>
        <end position="272"/>
    </location>
</feature>
<feature type="repeat" description="TPR" evidence="2">
    <location>
        <begin position="273"/>
        <end position="306"/>
    </location>
</feature>
<dbReference type="AlphaFoldDB" id="A0A520M7B2"/>
<dbReference type="InterPro" id="IPR026634">
    <property type="entry name" value="TPST-like"/>
</dbReference>
<evidence type="ECO:0000256" key="1">
    <source>
        <dbReference type="ARBA" id="ARBA00022679"/>
    </source>
</evidence>
<reference evidence="3 4" key="1">
    <citation type="submission" date="2019-02" db="EMBL/GenBank/DDBJ databases">
        <title>Prokaryotic population dynamics and viral predation in marine succession experiment using metagenomics: the confinement effect.</title>
        <authorList>
            <person name="Haro-Moreno J.M."/>
            <person name="Rodriguez-Valera F."/>
            <person name="Lopez-Perez M."/>
        </authorList>
    </citation>
    <scope>NUCLEOTIDE SEQUENCE [LARGE SCALE GENOMIC DNA]</scope>
    <source>
        <strain evidence="3">MED-G167</strain>
    </source>
</reference>
<gene>
    <name evidence="3" type="ORF">EVB00_02470</name>
</gene>
<dbReference type="SMART" id="SM00028">
    <property type="entry name" value="TPR"/>
    <property type="match status" value="6"/>
</dbReference>
<dbReference type="InterPro" id="IPR019734">
    <property type="entry name" value="TPR_rpt"/>
</dbReference>
<accession>A0A520M7B2</accession>
<keyword evidence="2" id="KW-0802">TPR repeat</keyword>
<organism evidence="3 4">
    <name type="scientific">SAR86 cluster bacterium</name>
    <dbReference type="NCBI Taxonomy" id="2030880"/>
    <lineage>
        <taxon>Bacteria</taxon>
        <taxon>Pseudomonadati</taxon>
        <taxon>Pseudomonadota</taxon>
        <taxon>Gammaproteobacteria</taxon>
        <taxon>SAR86 cluster</taxon>
    </lineage>
</organism>
<comment type="caution">
    <text evidence="3">The sequence shown here is derived from an EMBL/GenBank/DDBJ whole genome shotgun (WGS) entry which is preliminary data.</text>
</comment>
<feature type="repeat" description="TPR" evidence="2">
    <location>
        <begin position="344"/>
        <end position="377"/>
    </location>
</feature>
<dbReference type="Pfam" id="PF14559">
    <property type="entry name" value="TPR_19"/>
    <property type="match status" value="1"/>
</dbReference>
<dbReference type="PROSITE" id="PS50005">
    <property type="entry name" value="TPR"/>
    <property type="match status" value="4"/>
</dbReference>
<dbReference type="GO" id="GO:0008476">
    <property type="term" value="F:protein-tyrosine sulfotransferase activity"/>
    <property type="evidence" value="ECO:0007669"/>
    <property type="project" value="InterPro"/>
</dbReference>
<dbReference type="SUPFAM" id="SSF52540">
    <property type="entry name" value="P-loop containing nucleoside triphosphate hydrolases"/>
    <property type="match status" value="1"/>
</dbReference>
<dbReference type="PANTHER" id="PTHR12788">
    <property type="entry name" value="PROTEIN-TYROSINE SULFOTRANSFERASE 2"/>
    <property type="match status" value="1"/>
</dbReference>
<evidence type="ECO:0000256" key="2">
    <source>
        <dbReference type="PROSITE-ProRule" id="PRU00339"/>
    </source>
</evidence>
<dbReference type="InterPro" id="IPR027417">
    <property type="entry name" value="P-loop_NTPase"/>
</dbReference>
<proteinExistence type="predicted"/>
<dbReference type="EMBL" id="SHBM01000034">
    <property type="protein sequence ID" value="RZO17115.1"/>
    <property type="molecule type" value="Genomic_DNA"/>
</dbReference>
<protein>
    <submittedName>
        <fullName evidence="3">Sulfotransferase family protein</fullName>
    </submittedName>
</protein>
<dbReference type="SUPFAM" id="SSF48452">
    <property type="entry name" value="TPR-like"/>
    <property type="match status" value="1"/>
</dbReference>
<sequence length="594" mass="68893">MSTINTTSMTDEIQNLIASGNCKDALKKLEQNSNSVSKRDFYYFKAVCHRYLKEPDKALITLDQLIKYFPHYARAYQELGYIYSIQKNDKKALRAFLRAVRLNDSLHASWLSILKFAEGNEQLLAMCDTNIYYLKNLPPELKTVLSYINEGKLAKADHICRDYLQRTPHDVEAMRLLAKIALELYIFEDAEFLLESCLVFDPENIKVKHDYITVLLRRQKYGLALDTAKDLYNSNPEELVAMKLYATTLFRADMYDEAINLYQSILEKEPSNTDVMLSMGHLYKTAGQIDKSIKSYHNAFKRDKYFGDSYWSLANLKTYKFTDEEIKSLHEMVKDEYVPDDEKVFMYFSLGKAYEDMGEYKKSFKYYKSGNNYQKANSGYSREDFSEECKNQISVCNKDLFDTKKDWGHDAKDPIFILGLPRAGSTLTEQILASHSMVEGTHELPNILAIAHKLNLRKAQDEESRYPDILLSLSEPHLKLIGENYINDSEVFRSGKPYFIDKMPNNFRHIGLINLILPNAKIIDIRRNSMAGCFSCYKQLFAEGQEFTYGLEDLASYYNDYVELMDHWNKVLPGKILSLQYEDLVGDLENSVRK</sequence>
<evidence type="ECO:0000313" key="3">
    <source>
        <dbReference type="EMBL" id="RZO17115.1"/>
    </source>
</evidence>
<name>A0A520M7B2_9GAMM</name>
<dbReference type="Proteomes" id="UP000318359">
    <property type="component" value="Unassembled WGS sequence"/>
</dbReference>
<keyword evidence="1 3" id="KW-0808">Transferase</keyword>
<dbReference type="Pfam" id="PF13181">
    <property type="entry name" value="TPR_8"/>
    <property type="match status" value="2"/>
</dbReference>
<dbReference type="InterPro" id="IPR011990">
    <property type="entry name" value="TPR-like_helical_dom_sf"/>
</dbReference>
<dbReference type="Gene3D" id="1.25.40.10">
    <property type="entry name" value="Tetratricopeptide repeat domain"/>
    <property type="match status" value="3"/>
</dbReference>
<dbReference type="Pfam" id="PF13174">
    <property type="entry name" value="TPR_6"/>
    <property type="match status" value="1"/>
</dbReference>
<dbReference type="Pfam" id="PF13469">
    <property type="entry name" value="Sulfotransfer_3"/>
    <property type="match status" value="1"/>
</dbReference>
<evidence type="ECO:0000313" key="4">
    <source>
        <dbReference type="Proteomes" id="UP000318359"/>
    </source>
</evidence>
<dbReference type="Gene3D" id="3.40.50.300">
    <property type="entry name" value="P-loop containing nucleotide triphosphate hydrolases"/>
    <property type="match status" value="1"/>
</dbReference>
<feature type="non-terminal residue" evidence="3">
    <location>
        <position position="594"/>
    </location>
</feature>
<dbReference type="PANTHER" id="PTHR12788:SF10">
    <property type="entry name" value="PROTEIN-TYROSINE SULFOTRANSFERASE"/>
    <property type="match status" value="1"/>
</dbReference>